<dbReference type="EMBL" id="JBHSGF010000014">
    <property type="protein sequence ID" value="MFC4556542.1"/>
    <property type="molecule type" value="Genomic_DNA"/>
</dbReference>
<keyword evidence="1" id="KW-0378">Hydrolase</keyword>
<evidence type="ECO:0000313" key="1">
    <source>
        <dbReference type="EMBL" id="MFC4556542.1"/>
    </source>
</evidence>
<dbReference type="Gene3D" id="3.90.79.10">
    <property type="entry name" value="Nucleoside Triphosphate Pyrophosphohydrolase"/>
    <property type="match status" value="1"/>
</dbReference>
<dbReference type="InterPro" id="IPR032582">
    <property type="entry name" value="DUF4916"/>
</dbReference>
<reference evidence="2" key="1">
    <citation type="journal article" date="2019" name="Int. J. Syst. Evol. Microbiol.">
        <title>The Global Catalogue of Microorganisms (GCM) 10K type strain sequencing project: providing services to taxonomists for standard genome sequencing and annotation.</title>
        <authorList>
            <consortium name="The Broad Institute Genomics Platform"/>
            <consortium name="The Broad Institute Genome Sequencing Center for Infectious Disease"/>
            <person name="Wu L."/>
            <person name="Ma J."/>
        </authorList>
    </citation>
    <scope>NUCLEOTIDE SEQUENCE [LARGE SCALE GENOMIC DNA]</scope>
    <source>
        <strain evidence="2">JCM 3369</strain>
    </source>
</reference>
<organism evidence="1 2">
    <name type="scientific">Georgenia faecalis</name>
    <dbReference type="NCBI Taxonomy" id="2483799"/>
    <lineage>
        <taxon>Bacteria</taxon>
        <taxon>Bacillati</taxon>
        <taxon>Actinomycetota</taxon>
        <taxon>Actinomycetes</taxon>
        <taxon>Micrococcales</taxon>
        <taxon>Bogoriellaceae</taxon>
        <taxon>Georgenia</taxon>
    </lineage>
</organism>
<dbReference type="GO" id="GO:0016787">
    <property type="term" value="F:hydrolase activity"/>
    <property type="evidence" value="ECO:0007669"/>
    <property type="project" value="UniProtKB-KW"/>
</dbReference>
<dbReference type="SUPFAM" id="SSF55811">
    <property type="entry name" value="Nudix"/>
    <property type="match status" value="1"/>
</dbReference>
<dbReference type="Pfam" id="PF16262">
    <property type="entry name" value="DUF4916"/>
    <property type="match status" value="1"/>
</dbReference>
<dbReference type="InterPro" id="IPR015797">
    <property type="entry name" value="NUDIX_hydrolase-like_dom_sf"/>
</dbReference>
<gene>
    <name evidence="1" type="ORF">ACFO3F_14930</name>
</gene>
<dbReference type="Proteomes" id="UP001595955">
    <property type="component" value="Unassembled WGS sequence"/>
</dbReference>
<dbReference type="RefSeq" id="WP_122824664.1">
    <property type="nucleotide sequence ID" value="NZ_CP033325.1"/>
</dbReference>
<name>A0ABV9DDS5_9MICO</name>
<protein>
    <submittedName>
        <fullName evidence="1">NUDIX hydrolase family protein</fullName>
    </submittedName>
</protein>
<evidence type="ECO:0000313" key="2">
    <source>
        <dbReference type="Proteomes" id="UP001595955"/>
    </source>
</evidence>
<proteinExistence type="predicted"/>
<sequence>MSGLASDDITPWLPPEELALVRSKVPMIYVDIVPVRVDAVGLVEQVGLLLRNPREGGILRSLVSGRVLYRERVREAIVRHLEKDLGLLCLPQLPVAPQPFTIAEYFPTPGAGFHDPRQHAVSLGYVIPVDGECEPQQDALDLTWFTPAEATDPALLAEMVDGHDVLLRQAMAHVGRLW</sequence>
<keyword evidence="2" id="KW-1185">Reference proteome</keyword>
<comment type="caution">
    <text evidence="1">The sequence shown here is derived from an EMBL/GenBank/DDBJ whole genome shotgun (WGS) entry which is preliminary data.</text>
</comment>
<accession>A0ABV9DDS5</accession>